<evidence type="ECO:0000256" key="3">
    <source>
        <dbReference type="ARBA" id="ARBA00022475"/>
    </source>
</evidence>
<dbReference type="InterPro" id="IPR000515">
    <property type="entry name" value="MetI-like"/>
</dbReference>
<keyword evidence="3" id="KW-1003">Cell membrane</keyword>
<keyword evidence="4 7" id="KW-0812">Transmembrane</keyword>
<comment type="subcellular location">
    <subcellularLocation>
        <location evidence="1 7">Cell membrane</location>
        <topology evidence="1 7">Multi-pass membrane protein</topology>
    </subcellularLocation>
</comment>
<name>A0A849A944_9ACTN</name>
<evidence type="ECO:0000259" key="9">
    <source>
        <dbReference type="PROSITE" id="PS50928"/>
    </source>
</evidence>
<dbReference type="RefSeq" id="WP_171199264.1">
    <property type="nucleotide sequence ID" value="NZ_JABEND010000003.1"/>
</dbReference>
<keyword evidence="6 7" id="KW-0472">Membrane</keyword>
<dbReference type="PROSITE" id="PS50928">
    <property type="entry name" value="ABC_TM1"/>
    <property type="match status" value="1"/>
</dbReference>
<evidence type="ECO:0000256" key="4">
    <source>
        <dbReference type="ARBA" id="ARBA00022692"/>
    </source>
</evidence>
<feature type="compositionally biased region" description="Polar residues" evidence="8">
    <location>
        <begin position="12"/>
        <end position="27"/>
    </location>
</feature>
<keyword evidence="5 7" id="KW-1133">Transmembrane helix</keyword>
<dbReference type="CDD" id="cd06261">
    <property type="entry name" value="TM_PBP2"/>
    <property type="match status" value="1"/>
</dbReference>
<dbReference type="InterPro" id="IPR035906">
    <property type="entry name" value="MetI-like_sf"/>
</dbReference>
<comment type="caution">
    <text evidence="10">The sequence shown here is derived from an EMBL/GenBank/DDBJ whole genome shotgun (WGS) entry which is preliminary data.</text>
</comment>
<feature type="transmembrane region" description="Helical" evidence="7">
    <location>
        <begin position="226"/>
        <end position="249"/>
    </location>
</feature>
<feature type="transmembrane region" description="Helical" evidence="7">
    <location>
        <begin position="288"/>
        <end position="310"/>
    </location>
</feature>
<dbReference type="PANTHER" id="PTHR43227:SF8">
    <property type="entry name" value="DIACETYLCHITOBIOSE UPTAKE SYSTEM PERMEASE PROTEIN DASB"/>
    <property type="match status" value="1"/>
</dbReference>
<evidence type="ECO:0000256" key="8">
    <source>
        <dbReference type="SAM" id="MobiDB-lite"/>
    </source>
</evidence>
<dbReference type="EMBL" id="JABEND010000003">
    <property type="protein sequence ID" value="NNG35601.1"/>
    <property type="molecule type" value="Genomic_DNA"/>
</dbReference>
<evidence type="ECO:0000256" key="2">
    <source>
        <dbReference type="ARBA" id="ARBA00022448"/>
    </source>
</evidence>
<evidence type="ECO:0000256" key="6">
    <source>
        <dbReference type="ARBA" id="ARBA00023136"/>
    </source>
</evidence>
<gene>
    <name evidence="10" type="ORF">HKD39_07715</name>
</gene>
<evidence type="ECO:0000256" key="5">
    <source>
        <dbReference type="ARBA" id="ARBA00022989"/>
    </source>
</evidence>
<evidence type="ECO:0000256" key="1">
    <source>
        <dbReference type="ARBA" id="ARBA00004651"/>
    </source>
</evidence>
<feature type="region of interest" description="Disordered" evidence="8">
    <location>
        <begin position="1"/>
        <end position="27"/>
    </location>
</feature>
<reference evidence="10 11" key="1">
    <citation type="submission" date="2020-05" db="EMBL/GenBank/DDBJ databases">
        <title>Nakamurella sp. DB0629 isolated from air conditioner.</title>
        <authorList>
            <person name="Kim D.H."/>
            <person name="Kim D.-U."/>
        </authorList>
    </citation>
    <scope>NUCLEOTIDE SEQUENCE [LARGE SCALE GENOMIC DNA]</scope>
    <source>
        <strain evidence="10 11">DB0629</strain>
    </source>
</reference>
<feature type="transmembrane region" description="Helical" evidence="7">
    <location>
        <begin position="180"/>
        <end position="205"/>
    </location>
</feature>
<feature type="transmembrane region" description="Helical" evidence="7">
    <location>
        <begin position="132"/>
        <end position="160"/>
    </location>
</feature>
<accession>A0A849A944</accession>
<dbReference type="GO" id="GO:0055085">
    <property type="term" value="P:transmembrane transport"/>
    <property type="evidence" value="ECO:0007669"/>
    <property type="project" value="InterPro"/>
</dbReference>
<comment type="similarity">
    <text evidence="7">Belongs to the binding-protein-dependent transport system permease family.</text>
</comment>
<dbReference type="AlphaFoldDB" id="A0A849A944"/>
<feature type="transmembrane region" description="Helical" evidence="7">
    <location>
        <begin position="99"/>
        <end position="120"/>
    </location>
</feature>
<protein>
    <submittedName>
        <fullName evidence="10">Sugar ABC transporter permease</fullName>
    </submittedName>
</protein>
<evidence type="ECO:0000313" key="10">
    <source>
        <dbReference type="EMBL" id="NNG35601.1"/>
    </source>
</evidence>
<dbReference type="GO" id="GO:0005886">
    <property type="term" value="C:plasma membrane"/>
    <property type="evidence" value="ECO:0007669"/>
    <property type="project" value="UniProtKB-SubCell"/>
</dbReference>
<dbReference type="SUPFAM" id="SSF161098">
    <property type="entry name" value="MetI-like"/>
    <property type="match status" value="1"/>
</dbReference>
<keyword evidence="11" id="KW-1185">Reference proteome</keyword>
<dbReference type="Gene3D" id="1.10.3720.10">
    <property type="entry name" value="MetI-like"/>
    <property type="match status" value="1"/>
</dbReference>
<sequence length="320" mass="34681">MATATIIDDGSASGSPRSATIGETSTKSGADERRAGWWFSAPFLVLYLAFLVGPAIYGVVMSFSNATTLRPGLGSAAGWANYREVFASSEFWNSMGHTLWFTVLTTPPLVILAFVFAILADRLRHGRGLARFIFFAPYVLPVTSVTLIFTFLYAGEIGLIPTIFTVLGLEPPNLLGETSWAFISVAVLTVWWTIGFNFVVFLAGLQEVPRDVYEAAAVDGAKPGRTLWSVVLPLLRPTIVLVVMLQILASLQVFNQMYLMTGGGPGTSTRPVMEFIYDSGFSDARAGFAAAATMVYFFAVLVISVIWYLLRRPARKGAGG</sequence>
<organism evidence="10 11">
    <name type="scientific">Nakamurella aerolata</name>
    <dbReference type="NCBI Taxonomy" id="1656892"/>
    <lineage>
        <taxon>Bacteria</taxon>
        <taxon>Bacillati</taxon>
        <taxon>Actinomycetota</taxon>
        <taxon>Actinomycetes</taxon>
        <taxon>Nakamurellales</taxon>
        <taxon>Nakamurellaceae</taxon>
        <taxon>Nakamurella</taxon>
    </lineage>
</organism>
<dbReference type="PANTHER" id="PTHR43227">
    <property type="entry name" value="BLL4140 PROTEIN"/>
    <property type="match status" value="1"/>
</dbReference>
<dbReference type="Proteomes" id="UP000562984">
    <property type="component" value="Unassembled WGS sequence"/>
</dbReference>
<feature type="domain" description="ABC transmembrane type-1" evidence="9">
    <location>
        <begin position="95"/>
        <end position="307"/>
    </location>
</feature>
<feature type="transmembrane region" description="Helical" evidence="7">
    <location>
        <begin position="37"/>
        <end position="60"/>
    </location>
</feature>
<proteinExistence type="inferred from homology"/>
<evidence type="ECO:0000256" key="7">
    <source>
        <dbReference type="RuleBase" id="RU363032"/>
    </source>
</evidence>
<dbReference type="InterPro" id="IPR050809">
    <property type="entry name" value="UgpAE/MalFG_permease"/>
</dbReference>
<evidence type="ECO:0000313" key="11">
    <source>
        <dbReference type="Proteomes" id="UP000562984"/>
    </source>
</evidence>
<keyword evidence="2 7" id="KW-0813">Transport</keyword>
<dbReference type="Pfam" id="PF00528">
    <property type="entry name" value="BPD_transp_1"/>
    <property type="match status" value="1"/>
</dbReference>